<organism evidence="1">
    <name type="scientific">marine sediment metagenome</name>
    <dbReference type="NCBI Taxonomy" id="412755"/>
    <lineage>
        <taxon>unclassified sequences</taxon>
        <taxon>metagenomes</taxon>
        <taxon>ecological metagenomes</taxon>
    </lineage>
</organism>
<proteinExistence type="predicted"/>
<reference evidence="1" key="1">
    <citation type="journal article" date="2014" name="Front. Microbiol.">
        <title>High frequency of phylogenetically diverse reductive dehalogenase-homologous genes in deep subseafloor sedimentary metagenomes.</title>
        <authorList>
            <person name="Kawai M."/>
            <person name="Futagami T."/>
            <person name="Toyoda A."/>
            <person name="Takaki Y."/>
            <person name="Nishi S."/>
            <person name="Hori S."/>
            <person name="Arai W."/>
            <person name="Tsubouchi T."/>
            <person name="Morono Y."/>
            <person name="Uchiyama I."/>
            <person name="Ito T."/>
            <person name="Fujiyama A."/>
            <person name="Inagaki F."/>
            <person name="Takami H."/>
        </authorList>
    </citation>
    <scope>NUCLEOTIDE SEQUENCE</scope>
    <source>
        <strain evidence="1">Expedition CK06-06</strain>
    </source>
</reference>
<accession>X1R248</accession>
<dbReference type="EMBL" id="BARV01036017">
    <property type="protein sequence ID" value="GAI49644.1"/>
    <property type="molecule type" value="Genomic_DNA"/>
</dbReference>
<comment type="caution">
    <text evidence="1">The sequence shown here is derived from an EMBL/GenBank/DDBJ whole genome shotgun (WGS) entry which is preliminary data.</text>
</comment>
<protein>
    <submittedName>
        <fullName evidence="1">Uncharacterized protein</fullName>
    </submittedName>
</protein>
<evidence type="ECO:0000313" key="1">
    <source>
        <dbReference type="EMBL" id="GAI49644.1"/>
    </source>
</evidence>
<name>X1R248_9ZZZZ</name>
<gene>
    <name evidence="1" type="ORF">S06H3_56052</name>
</gene>
<dbReference type="AlphaFoldDB" id="X1R248"/>
<feature type="non-terminal residue" evidence="1">
    <location>
        <position position="1"/>
    </location>
</feature>
<sequence>RIRFTTQATDNDNQWDGWGYLMNEAILKVAFTAE</sequence>